<keyword evidence="1" id="KW-0285">Flavoprotein</keyword>
<evidence type="ECO:0000313" key="6">
    <source>
        <dbReference type="Proteomes" id="UP001153069"/>
    </source>
</evidence>
<evidence type="ECO:0000256" key="1">
    <source>
        <dbReference type="ARBA" id="ARBA00022630"/>
    </source>
</evidence>
<dbReference type="SUPFAM" id="SSF51905">
    <property type="entry name" value="FAD/NAD(P)-binding domain"/>
    <property type="match status" value="1"/>
</dbReference>
<dbReference type="GO" id="GO:0016709">
    <property type="term" value="F:oxidoreductase activity, acting on paired donors, with incorporation or reduction of molecular oxygen, NAD(P)H as one donor, and incorporation of one atom of oxygen"/>
    <property type="evidence" value="ECO:0007669"/>
    <property type="project" value="UniProtKB-ARBA"/>
</dbReference>
<protein>
    <submittedName>
        <fullName evidence="5">Dichlorophenol 6-monooxygenase</fullName>
    </submittedName>
</protein>
<keyword evidence="6" id="KW-1185">Reference proteome</keyword>
<dbReference type="Pfam" id="PF01494">
    <property type="entry name" value="FAD_binding_3"/>
    <property type="match status" value="1"/>
</dbReference>
<dbReference type="Gene3D" id="3.30.9.10">
    <property type="entry name" value="D-Amino Acid Oxidase, subunit A, domain 2"/>
    <property type="match status" value="1"/>
</dbReference>
<dbReference type="AlphaFoldDB" id="A0A9N8DE95"/>
<sequence>MAMAIGRLLRCRNGDCLTRPITCRSRIRALSNQAKEDDEEVVDKIAIIGGGPSGLLLSNLLSLYQVPSILVDSQSVEERCRHPQAHFLNTRTMEILRHQLPRIFAQVQHEMTPVRQWQHFQFGYNMLPQTALARVLHPVDRPLQAGVDANGQLQEVDTTSPTTNNNSTRPLSPCTVGHLAQHTFCKILYQAAQEQALPDTQLLYNTRVADIQNHPDGFFQIETTNTTTTQHKQNLRIPSKVCVAADGAHSFCRHHWQIPQVGQVGIQHLLNIHVKTNPVWARQYLHANDSNFAMLYSVFHPEIVAMIVCHSVGEYVFQVPIFPPYQQLELDYPPERIQRMVYHAMGIMDDNTQQQEEAQIEIASLNAWTMSSLIADEYYYVNNNGGGGVGFLVGDAAHVFPPAGGLGMNTGMQDVFSLAWKLAWAHHNPHKTRDVLAEIGQSYQAERRPVAQANAALSVRNYNRLLEVTKACYLSEQHPALLIKGLEVSMMPLEAQRQVFQRLFDTATWTLSSLGDLNHPYTQHLRRNIRRILAQGGGLPLLFPRAELGFGYDSSNRDRSSGQPKESDTMGFTPQIQVGHLFPHVEAAVMTVNAMQTFPHLKLLDNDQSNAVISVSDLPAQLSRDSKPCMVWLWLSSTHADVAERSVILEATCNVSQSLGMAVEAVQVMPAASAETDASISQLPKDDGQFLVLQEIPDKREGSLLDQYKDTMWLIRPDGHVAGVVHRQDAVPHEGAELSKVMLNAANELGVARSGLFGSRGSKN</sequence>
<dbReference type="GO" id="GO:0006744">
    <property type="term" value="P:ubiquinone biosynthetic process"/>
    <property type="evidence" value="ECO:0007669"/>
    <property type="project" value="TreeGrafter"/>
</dbReference>
<dbReference type="Proteomes" id="UP001153069">
    <property type="component" value="Unassembled WGS sequence"/>
</dbReference>
<dbReference type="GO" id="GO:0071949">
    <property type="term" value="F:FAD binding"/>
    <property type="evidence" value="ECO:0007669"/>
    <property type="project" value="InterPro"/>
</dbReference>
<name>A0A9N8DE95_9STRA</name>
<keyword evidence="2" id="KW-0274">FAD</keyword>
<evidence type="ECO:0000313" key="5">
    <source>
        <dbReference type="EMBL" id="CAB9498094.1"/>
    </source>
</evidence>
<dbReference type="PANTHER" id="PTHR43004">
    <property type="entry name" value="TRK SYSTEM POTASSIUM UPTAKE PROTEIN"/>
    <property type="match status" value="1"/>
</dbReference>
<evidence type="ECO:0000256" key="2">
    <source>
        <dbReference type="ARBA" id="ARBA00022827"/>
    </source>
</evidence>
<dbReference type="InterPro" id="IPR050641">
    <property type="entry name" value="RIFMO-like"/>
</dbReference>
<feature type="domain" description="FAD-binding" evidence="4">
    <location>
        <begin position="45"/>
        <end position="455"/>
    </location>
</feature>
<proteinExistence type="predicted"/>
<dbReference type="OrthoDB" id="1716816at2759"/>
<feature type="compositionally biased region" description="Low complexity" evidence="3">
    <location>
        <begin position="158"/>
        <end position="171"/>
    </location>
</feature>
<dbReference type="Gene3D" id="3.40.30.120">
    <property type="match status" value="1"/>
</dbReference>
<accession>A0A9N8DE95</accession>
<dbReference type="GO" id="GO:0005739">
    <property type="term" value="C:mitochondrion"/>
    <property type="evidence" value="ECO:0007669"/>
    <property type="project" value="TreeGrafter"/>
</dbReference>
<dbReference type="PANTHER" id="PTHR43004:SF6">
    <property type="entry name" value="FAD_NAD(P)-BINDING OXIDOREDUCTASE FAMILY PROTEIN"/>
    <property type="match status" value="1"/>
</dbReference>
<dbReference type="InterPro" id="IPR036188">
    <property type="entry name" value="FAD/NAD-bd_sf"/>
</dbReference>
<dbReference type="InterPro" id="IPR002938">
    <property type="entry name" value="FAD-bd"/>
</dbReference>
<dbReference type="EMBL" id="CAICTM010000031">
    <property type="protein sequence ID" value="CAB9498094.1"/>
    <property type="molecule type" value="Genomic_DNA"/>
</dbReference>
<reference evidence="5" key="1">
    <citation type="submission" date="2020-06" db="EMBL/GenBank/DDBJ databases">
        <authorList>
            <consortium name="Plant Systems Biology data submission"/>
        </authorList>
    </citation>
    <scope>NUCLEOTIDE SEQUENCE</scope>
    <source>
        <strain evidence="5">D6</strain>
    </source>
</reference>
<dbReference type="PRINTS" id="PR00420">
    <property type="entry name" value="RNGMNOXGNASE"/>
</dbReference>
<feature type="region of interest" description="Disordered" evidence="3">
    <location>
        <begin position="149"/>
        <end position="171"/>
    </location>
</feature>
<comment type="caution">
    <text evidence="5">The sequence shown here is derived from an EMBL/GenBank/DDBJ whole genome shotgun (WGS) entry which is preliminary data.</text>
</comment>
<evidence type="ECO:0000256" key="3">
    <source>
        <dbReference type="SAM" id="MobiDB-lite"/>
    </source>
</evidence>
<organism evidence="5 6">
    <name type="scientific">Seminavis robusta</name>
    <dbReference type="NCBI Taxonomy" id="568900"/>
    <lineage>
        <taxon>Eukaryota</taxon>
        <taxon>Sar</taxon>
        <taxon>Stramenopiles</taxon>
        <taxon>Ochrophyta</taxon>
        <taxon>Bacillariophyta</taxon>
        <taxon>Bacillariophyceae</taxon>
        <taxon>Bacillariophycidae</taxon>
        <taxon>Naviculales</taxon>
        <taxon>Naviculaceae</taxon>
        <taxon>Seminavis</taxon>
    </lineage>
</organism>
<evidence type="ECO:0000259" key="4">
    <source>
        <dbReference type="Pfam" id="PF01494"/>
    </source>
</evidence>
<dbReference type="Gene3D" id="3.50.50.60">
    <property type="entry name" value="FAD/NAD(P)-binding domain"/>
    <property type="match status" value="1"/>
</dbReference>
<gene>
    <name evidence="5" type="ORF">SEMRO_31_G020340.1</name>
</gene>